<dbReference type="EMBL" id="CP032624">
    <property type="protein sequence ID" value="AYG04879.1"/>
    <property type="molecule type" value="Genomic_DNA"/>
</dbReference>
<reference evidence="7 8" key="1">
    <citation type="submission" date="2018-09" db="EMBL/GenBank/DDBJ databases">
        <title>Genome sequencing of strain 2DFW10M-5.</title>
        <authorList>
            <person name="Heo J."/>
            <person name="Kim S.-J."/>
            <person name="Kwon S.-W."/>
        </authorList>
    </citation>
    <scope>NUCLEOTIDE SEQUENCE [LARGE SCALE GENOMIC DNA]</scope>
    <source>
        <strain evidence="7 8">2DFW10M-5</strain>
    </source>
</reference>
<dbReference type="PANTHER" id="PTHR43114">
    <property type="entry name" value="ADENINE DEAMINASE"/>
    <property type="match status" value="1"/>
</dbReference>
<dbReference type="GO" id="GO:0016814">
    <property type="term" value="F:hydrolase activity, acting on carbon-nitrogen (but not peptide) bonds, in cyclic amidines"/>
    <property type="evidence" value="ECO:0007669"/>
    <property type="project" value="UniProtKB-ARBA"/>
</dbReference>
<evidence type="ECO:0000313" key="8">
    <source>
        <dbReference type="Proteomes" id="UP000275069"/>
    </source>
</evidence>
<keyword evidence="4 7" id="KW-0378">Hydrolase</keyword>
<dbReference type="NCBIfam" id="TIGR01430">
    <property type="entry name" value="aden_deam"/>
    <property type="match status" value="1"/>
</dbReference>
<dbReference type="SUPFAM" id="SSF51556">
    <property type="entry name" value="Metallo-dependent hydrolases"/>
    <property type="match status" value="1"/>
</dbReference>
<comment type="cofactor">
    <cofactor evidence="1">
        <name>Zn(2+)</name>
        <dbReference type="ChEBI" id="CHEBI:29105"/>
    </cofactor>
</comment>
<evidence type="ECO:0000256" key="1">
    <source>
        <dbReference type="ARBA" id="ARBA00001947"/>
    </source>
</evidence>
<dbReference type="OrthoDB" id="105475at2"/>
<evidence type="ECO:0000256" key="4">
    <source>
        <dbReference type="ARBA" id="ARBA00022801"/>
    </source>
</evidence>
<dbReference type="Gene3D" id="3.20.20.140">
    <property type="entry name" value="Metal-dependent hydrolases"/>
    <property type="match status" value="1"/>
</dbReference>
<dbReference type="Pfam" id="PF00962">
    <property type="entry name" value="A_deaminase"/>
    <property type="match status" value="1"/>
</dbReference>
<evidence type="ECO:0000256" key="5">
    <source>
        <dbReference type="ARBA" id="ARBA00022833"/>
    </source>
</evidence>
<dbReference type="KEGG" id="gry:D7I44_15995"/>
<dbReference type="AlphaFoldDB" id="A0A387BVA3"/>
<evidence type="ECO:0000313" key="7">
    <source>
        <dbReference type="EMBL" id="AYG04879.1"/>
    </source>
</evidence>
<dbReference type="GO" id="GO:0019239">
    <property type="term" value="F:deaminase activity"/>
    <property type="evidence" value="ECO:0007669"/>
    <property type="project" value="InterPro"/>
</dbReference>
<feature type="domain" description="Adenosine deaminase" evidence="6">
    <location>
        <begin position="53"/>
        <end position="373"/>
    </location>
</feature>
<evidence type="ECO:0000259" key="6">
    <source>
        <dbReference type="Pfam" id="PF00962"/>
    </source>
</evidence>
<dbReference type="Proteomes" id="UP000275069">
    <property type="component" value="Chromosome"/>
</dbReference>
<keyword evidence="3" id="KW-0479">Metal-binding</keyword>
<accession>A0A387BVA3</accession>
<proteinExistence type="inferred from homology"/>
<sequence length="387" mass="42051">MHVPERCGGGGGRHSSSLDSTTDIALGAAVGRPGPACHDGQVLAYPDYLRLLPKTELHCHFVSTLSAARLISLADRYGVELPTTDPDELFDYSDLADFLVAFRAATDVLRSPDDLATTAYDGVRAAVIAGNLRYREYGVNPQYFATRGIGYTELLDPVIDGLRAAERDLGVGFRIVVAINRRESARSAVELVEQMVRHPYAEVVALGQDDLTPENTEDPGRFAEAYALAKRHGFKTTAHAGETATASAEDVRIAVDVLGVDRIDHGYRVLDDAELTARLRDRHLPFATTPLSTRVLSKWELDADHRIAHMIRAGLNVSVSTDDGVFFRTDIGREYSEGLLDFGIDAAGAQAIALAGIDGAFCDDDEKARLRARFAAEFLALDALLEH</sequence>
<dbReference type="InterPro" id="IPR006330">
    <property type="entry name" value="Ado/ade_deaminase"/>
</dbReference>
<dbReference type="InterPro" id="IPR001365">
    <property type="entry name" value="A_deaminase_dom"/>
</dbReference>
<evidence type="ECO:0000256" key="3">
    <source>
        <dbReference type="ARBA" id="ARBA00022723"/>
    </source>
</evidence>
<dbReference type="PANTHER" id="PTHR43114:SF6">
    <property type="entry name" value="ADENINE DEAMINASE"/>
    <property type="match status" value="1"/>
</dbReference>
<comment type="similarity">
    <text evidence="2">Belongs to the metallo-dependent hydrolases superfamily. Adenosine and AMP deaminases family.</text>
</comment>
<keyword evidence="5" id="KW-0862">Zinc</keyword>
<protein>
    <submittedName>
        <fullName evidence="7">Adenosine deaminase</fullName>
        <ecNumber evidence="7">3.5.4.4</ecNumber>
    </submittedName>
</protein>
<dbReference type="InterPro" id="IPR032466">
    <property type="entry name" value="Metal_Hydrolase"/>
</dbReference>
<organism evidence="7 8">
    <name type="scientific">Gryllotalpicola protaetiae</name>
    <dbReference type="NCBI Taxonomy" id="2419771"/>
    <lineage>
        <taxon>Bacteria</taxon>
        <taxon>Bacillati</taxon>
        <taxon>Actinomycetota</taxon>
        <taxon>Actinomycetes</taxon>
        <taxon>Micrococcales</taxon>
        <taxon>Microbacteriaceae</taxon>
        <taxon>Gryllotalpicola</taxon>
    </lineage>
</organism>
<dbReference type="GO" id="GO:0046872">
    <property type="term" value="F:metal ion binding"/>
    <property type="evidence" value="ECO:0007669"/>
    <property type="project" value="UniProtKB-KW"/>
</dbReference>
<evidence type="ECO:0000256" key="2">
    <source>
        <dbReference type="ARBA" id="ARBA00006676"/>
    </source>
</evidence>
<name>A0A387BVA3_9MICO</name>
<gene>
    <name evidence="7" type="primary">add</name>
    <name evidence="7" type="ORF">D7I44_15995</name>
</gene>
<dbReference type="EC" id="3.5.4.4" evidence="7"/>
<keyword evidence="8" id="KW-1185">Reference proteome</keyword>